<dbReference type="GO" id="GO:0003677">
    <property type="term" value="F:DNA binding"/>
    <property type="evidence" value="ECO:0007669"/>
    <property type="project" value="InterPro"/>
</dbReference>
<keyword evidence="2" id="KW-0479">Metal-binding</keyword>
<dbReference type="AlphaFoldDB" id="A0A074VWF9"/>
<dbReference type="SUPFAM" id="SSF57701">
    <property type="entry name" value="Zn2/Cys6 DNA-binding domain"/>
    <property type="match status" value="1"/>
</dbReference>
<dbReference type="Proteomes" id="UP000030672">
    <property type="component" value="Unassembled WGS sequence"/>
</dbReference>
<evidence type="ECO:0000256" key="3">
    <source>
        <dbReference type="ARBA" id="ARBA00023242"/>
    </source>
</evidence>
<keyword evidence="3" id="KW-0539">Nucleus</keyword>
<comment type="subcellular location">
    <subcellularLocation>
        <location evidence="1">Nucleus</location>
    </subcellularLocation>
</comment>
<protein>
    <recommendedName>
        <fullName evidence="4">Zn(2)-C6 fungal-type domain-containing protein</fullName>
    </recommendedName>
</protein>
<evidence type="ECO:0000259" key="4">
    <source>
        <dbReference type="PROSITE" id="PS50048"/>
    </source>
</evidence>
<dbReference type="PANTHER" id="PTHR31001:SF87">
    <property type="entry name" value="COL-21"/>
    <property type="match status" value="1"/>
</dbReference>
<dbReference type="GO" id="GO:0006351">
    <property type="term" value="P:DNA-templated transcription"/>
    <property type="evidence" value="ECO:0007669"/>
    <property type="project" value="InterPro"/>
</dbReference>
<organism evidence="5 6">
    <name type="scientific">Aureobasidium melanogenum (strain CBS 110374)</name>
    <name type="common">Aureobasidium pullulans var. melanogenum</name>
    <dbReference type="NCBI Taxonomy" id="1043003"/>
    <lineage>
        <taxon>Eukaryota</taxon>
        <taxon>Fungi</taxon>
        <taxon>Dikarya</taxon>
        <taxon>Ascomycota</taxon>
        <taxon>Pezizomycotina</taxon>
        <taxon>Dothideomycetes</taxon>
        <taxon>Dothideomycetidae</taxon>
        <taxon>Dothideales</taxon>
        <taxon>Saccotheciaceae</taxon>
        <taxon>Aureobasidium</taxon>
    </lineage>
</organism>
<reference evidence="5 6" key="1">
    <citation type="journal article" date="2014" name="BMC Genomics">
        <title>Genome sequencing of four Aureobasidium pullulans varieties: biotechnological potential, stress tolerance, and description of new species.</title>
        <authorList>
            <person name="Gostin Ar C."/>
            <person name="Ohm R.A."/>
            <person name="Kogej T."/>
            <person name="Sonjak S."/>
            <person name="Turk M."/>
            <person name="Zajc J."/>
            <person name="Zalar P."/>
            <person name="Grube M."/>
            <person name="Sun H."/>
            <person name="Han J."/>
            <person name="Sharma A."/>
            <person name="Chiniquy J."/>
            <person name="Ngan C.Y."/>
            <person name="Lipzen A."/>
            <person name="Barry K."/>
            <person name="Grigoriev I.V."/>
            <person name="Gunde-Cimerman N."/>
        </authorList>
    </citation>
    <scope>NUCLEOTIDE SEQUENCE [LARGE SCALE GENOMIC DNA]</scope>
    <source>
        <strain evidence="5 6">CBS 110374</strain>
    </source>
</reference>
<name>A0A074VWF9_AURM1</name>
<dbReference type="RefSeq" id="XP_040881826.1">
    <property type="nucleotide sequence ID" value="XM_041024421.1"/>
</dbReference>
<evidence type="ECO:0000313" key="6">
    <source>
        <dbReference type="Proteomes" id="UP000030672"/>
    </source>
</evidence>
<dbReference type="GO" id="GO:0005634">
    <property type="term" value="C:nucleus"/>
    <property type="evidence" value="ECO:0007669"/>
    <property type="project" value="UniProtKB-SubCell"/>
</dbReference>
<dbReference type="GO" id="GO:0000981">
    <property type="term" value="F:DNA-binding transcription factor activity, RNA polymerase II-specific"/>
    <property type="evidence" value="ECO:0007669"/>
    <property type="project" value="InterPro"/>
</dbReference>
<dbReference type="InterPro" id="IPR036864">
    <property type="entry name" value="Zn2-C6_fun-type_DNA-bd_sf"/>
</dbReference>
<keyword evidence="6" id="KW-1185">Reference proteome</keyword>
<evidence type="ECO:0000313" key="5">
    <source>
        <dbReference type="EMBL" id="KEQ64803.1"/>
    </source>
</evidence>
<dbReference type="Pfam" id="PF00172">
    <property type="entry name" value="Zn_clus"/>
    <property type="match status" value="1"/>
</dbReference>
<dbReference type="InterPro" id="IPR050613">
    <property type="entry name" value="Sec_Metabolite_Reg"/>
</dbReference>
<dbReference type="GO" id="GO:0008270">
    <property type="term" value="F:zinc ion binding"/>
    <property type="evidence" value="ECO:0007669"/>
    <property type="project" value="InterPro"/>
</dbReference>
<dbReference type="InterPro" id="IPR007219">
    <property type="entry name" value="XnlR_reg_dom"/>
</dbReference>
<dbReference type="PANTHER" id="PTHR31001">
    <property type="entry name" value="UNCHARACTERIZED TRANSCRIPTIONAL REGULATORY PROTEIN"/>
    <property type="match status" value="1"/>
</dbReference>
<feature type="domain" description="Zn(2)-C6 fungal-type" evidence="4">
    <location>
        <begin position="13"/>
        <end position="44"/>
    </location>
</feature>
<dbReference type="SMART" id="SM00066">
    <property type="entry name" value="GAL4"/>
    <property type="match status" value="1"/>
</dbReference>
<dbReference type="HOGENOM" id="CLU_013838_1_0_1"/>
<dbReference type="PROSITE" id="PS50048">
    <property type="entry name" value="ZN2_CY6_FUNGAL_2"/>
    <property type="match status" value="1"/>
</dbReference>
<dbReference type="Gene3D" id="4.10.240.10">
    <property type="entry name" value="Zn(2)-C6 fungal-type DNA-binding domain"/>
    <property type="match status" value="1"/>
</dbReference>
<sequence>MNERSKRCQVVTSCVECYRRKKKCDRKRPCNNCLTRRVPECCTYEHNVSTRDNVHIGSSRTGSISAAQNSESQLAWGADESPISGSHVDQSELWTTHTLAQDVIQTLGGEGQRATSLAQTPWHTQSSNYQALVSQLPPISSIRNIVEYYFEHMNWSYEIVQQYYCKSLLTQWVEASETTASINLGLLSRDLQYFPALVFQIMALTLMYIPLSEAAKFLHVTDGQSLDTQSNHYGDLGMKLMDLLGRRNPSVVGVQHDLVRFAWLKNFGCGKNSLRSLQDAVRQAQELGLHQQKVIRQRNGPMEETLRSFWYDEHLRRLWVLIFAWDRVNASLNGHPVLVDGLSCNIKVPLDCVFPKDPAKTIPMSLGIAGGDTPSPFSVHIFRYTLACVIQKIRTSNQGVKDYSIVRRYHERMVETLDDLPSILRPVHLQPDLSWDSEYRFLQYQREDVSTTLNIFLLALHRPYIHTHSESRCAALDASLSILESQERLFARADKRHRKYFGHAFYTVSAAILVTMIVARHPSQDQNIRARIRRTLAQAIEQLSQIRNINSIAGSALPLILACYEKMETALREADTTVVLPTAPTQTPVASLNELPDFSASLDTTSGFPLEAHEVARDQPMIDANSVDINFTADGSSHAIPYQDKGLENTSDYDVSYWINNIQNISGFATNIQEELRWDALFG</sequence>
<dbReference type="InterPro" id="IPR001138">
    <property type="entry name" value="Zn2Cys6_DnaBD"/>
</dbReference>
<evidence type="ECO:0000256" key="2">
    <source>
        <dbReference type="ARBA" id="ARBA00022723"/>
    </source>
</evidence>
<dbReference type="GeneID" id="63917794"/>
<proteinExistence type="predicted"/>
<dbReference type="EMBL" id="KL584828">
    <property type="protein sequence ID" value="KEQ64803.1"/>
    <property type="molecule type" value="Genomic_DNA"/>
</dbReference>
<dbReference type="SMART" id="SM00906">
    <property type="entry name" value="Fungal_trans"/>
    <property type="match status" value="1"/>
</dbReference>
<dbReference type="STRING" id="1043003.A0A074VWF9"/>
<evidence type="ECO:0000256" key="1">
    <source>
        <dbReference type="ARBA" id="ARBA00004123"/>
    </source>
</evidence>
<accession>A0A074VWF9</accession>
<dbReference type="CDD" id="cd12148">
    <property type="entry name" value="fungal_TF_MHR"/>
    <property type="match status" value="1"/>
</dbReference>
<gene>
    <name evidence="5" type="ORF">M437DRAFT_64427</name>
</gene>